<accession>A0A953T2M0</accession>
<evidence type="ECO:0000256" key="9">
    <source>
        <dbReference type="ARBA" id="ARBA00061535"/>
    </source>
</evidence>
<dbReference type="EMBL" id="JAHXRI010000010">
    <property type="protein sequence ID" value="MBZ1351633.1"/>
    <property type="molecule type" value="Genomic_DNA"/>
</dbReference>
<evidence type="ECO:0000256" key="15">
    <source>
        <dbReference type="HAMAP-Rule" id="MF_00688"/>
    </source>
</evidence>
<keyword evidence="4 15" id="KW-0012">Acyltransferase</keyword>
<dbReference type="InterPro" id="IPR042221">
    <property type="entry name" value="Leu/Phe-tRNA_Trfase_N"/>
</dbReference>
<evidence type="ECO:0000256" key="2">
    <source>
        <dbReference type="ARBA" id="ARBA00022490"/>
    </source>
</evidence>
<evidence type="ECO:0000256" key="10">
    <source>
        <dbReference type="ARBA" id="ARBA00066767"/>
    </source>
</evidence>
<dbReference type="HAMAP" id="MF_00688">
    <property type="entry name" value="Leu_Phe_trans"/>
    <property type="match status" value="1"/>
</dbReference>
<dbReference type="Proteomes" id="UP000739565">
    <property type="component" value="Unassembled WGS sequence"/>
</dbReference>
<dbReference type="AlphaFoldDB" id="A0A953T2M0"/>
<keyword evidence="3 15" id="KW-0808">Transferase</keyword>
<keyword evidence="17" id="KW-1185">Reference proteome</keyword>
<evidence type="ECO:0000256" key="3">
    <source>
        <dbReference type="ARBA" id="ARBA00022679"/>
    </source>
</evidence>
<comment type="caution">
    <text evidence="16">The sequence shown here is derived from an EMBL/GenBank/DDBJ whole genome shotgun (WGS) entry which is preliminary data.</text>
</comment>
<dbReference type="InterPro" id="IPR016181">
    <property type="entry name" value="Acyl_CoA_acyltransferase"/>
</dbReference>
<evidence type="ECO:0000256" key="12">
    <source>
        <dbReference type="ARBA" id="ARBA00077136"/>
    </source>
</evidence>
<dbReference type="GO" id="GO:0008914">
    <property type="term" value="F:leucyl-tRNA--protein transferase activity"/>
    <property type="evidence" value="ECO:0007669"/>
    <property type="project" value="UniProtKB-UniRule"/>
</dbReference>
<keyword evidence="2 15" id="KW-0963">Cytoplasm</keyword>
<dbReference type="Gene3D" id="3.40.630.70">
    <property type="entry name" value="Leucyl/phenylalanyl-tRNA-protein transferase, C-terminal domain"/>
    <property type="match status" value="1"/>
</dbReference>
<evidence type="ECO:0000256" key="8">
    <source>
        <dbReference type="ARBA" id="ARBA00054043"/>
    </source>
</evidence>
<gene>
    <name evidence="15 16" type="primary">aat</name>
    <name evidence="16" type="ORF">KZZ10_13355</name>
</gene>
<evidence type="ECO:0000256" key="4">
    <source>
        <dbReference type="ARBA" id="ARBA00023315"/>
    </source>
</evidence>
<proteinExistence type="inferred from homology"/>
<evidence type="ECO:0000256" key="11">
    <source>
        <dbReference type="ARBA" id="ARBA00074372"/>
    </source>
</evidence>
<comment type="catalytic activity">
    <reaction evidence="7 15">
        <text>N-terminal L-lysyl-[protein] + L-leucyl-tRNA(Leu) = N-terminal L-leucyl-L-lysyl-[protein] + tRNA(Leu) + H(+)</text>
        <dbReference type="Rhea" id="RHEA:12340"/>
        <dbReference type="Rhea" id="RHEA-COMP:9613"/>
        <dbReference type="Rhea" id="RHEA-COMP:9622"/>
        <dbReference type="Rhea" id="RHEA-COMP:12670"/>
        <dbReference type="Rhea" id="RHEA-COMP:12671"/>
        <dbReference type="ChEBI" id="CHEBI:15378"/>
        <dbReference type="ChEBI" id="CHEBI:65249"/>
        <dbReference type="ChEBI" id="CHEBI:78442"/>
        <dbReference type="ChEBI" id="CHEBI:78494"/>
        <dbReference type="ChEBI" id="CHEBI:133043"/>
        <dbReference type="EC" id="2.3.2.6"/>
    </reaction>
</comment>
<dbReference type="GO" id="GO:0005737">
    <property type="term" value="C:cytoplasm"/>
    <property type="evidence" value="ECO:0007669"/>
    <property type="project" value="UniProtKB-SubCell"/>
</dbReference>
<evidence type="ECO:0000256" key="5">
    <source>
        <dbReference type="ARBA" id="ARBA00050607"/>
    </source>
</evidence>
<evidence type="ECO:0000256" key="6">
    <source>
        <dbReference type="ARBA" id="ARBA00050652"/>
    </source>
</evidence>
<evidence type="ECO:0000256" key="14">
    <source>
        <dbReference type="ARBA" id="ARBA00083640"/>
    </source>
</evidence>
<dbReference type="Pfam" id="PF03588">
    <property type="entry name" value="Leu_Phe_trans"/>
    <property type="match status" value="1"/>
</dbReference>
<comment type="function">
    <text evidence="8 15">Functions in the N-end rule pathway of protein degradation where it conjugates Leu, Phe and, less efficiently, Met from aminoacyl-tRNAs to the N-termini of proteins containing an N-terminal arginine or lysine.</text>
</comment>
<comment type="catalytic activity">
    <reaction evidence="5 15">
        <text>L-phenylalanyl-tRNA(Phe) + an N-terminal L-alpha-aminoacyl-[protein] = an N-terminal L-phenylalanyl-L-alpha-aminoacyl-[protein] + tRNA(Phe)</text>
        <dbReference type="Rhea" id="RHEA:43632"/>
        <dbReference type="Rhea" id="RHEA-COMP:9668"/>
        <dbReference type="Rhea" id="RHEA-COMP:9699"/>
        <dbReference type="Rhea" id="RHEA-COMP:10636"/>
        <dbReference type="Rhea" id="RHEA-COMP:10637"/>
        <dbReference type="ChEBI" id="CHEBI:78442"/>
        <dbReference type="ChEBI" id="CHEBI:78531"/>
        <dbReference type="ChEBI" id="CHEBI:78597"/>
        <dbReference type="ChEBI" id="CHEBI:83561"/>
        <dbReference type="EC" id="2.3.2.6"/>
    </reaction>
</comment>
<comment type="catalytic activity">
    <reaction evidence="6 15">
        <text>N-terminal L-arginyl-[protein] + L-leucyl-tRNA(Leu) = N-terminal L-leucyl-L-arginyl-[protein] + tRNA(Leu) + H(+)</text>
        <dbReference type="Rhea" id="RHEA:50416"/>
        <dbReference type="Rhea" id="RHEA-COMP:9613"/>
        <dbReference type="Rhea" id="RHEA-COMP:9622"/>
        <dbReference type="Rhea" id="RHEA-COMP:12672"/>
        <dbReference type="Rhea" id="RHEA-COMP:12673"/>
        <dbReference type="ChEBI" id="CHEBI:15378"/>
        <dbReference type="ChEBI" id="CHEBI:64719"/>
        <dbReference type="ChEBI" id="CHEBI:78442"/>
        <dbReference type="ChEBI" id="CHEBI:78494"/>
        <dbReference type="ChEBI" id="CHEBI:133044"/>
        <dbReference type="EC" id="2.3.2.6"/>
    </reaction>
</comment>
<protein>
    <recommendedName>
        <fullName evidence="11 15">Leucyl/phenylalanyl-tRNA--protein transferase</fullName>
        <ecNumber evidence="10 15">2.3.2.6</ecNumber>
    </recommendedName>
    <alternativeName>
        <fullName evidence="12 15">L/F-transferase</fullName>
    </alternativeName>
    <alternativeName>
        <fullName evidence="13 15">Leucyltransferase</fullName>
    </alternativeName>
    <alternativeName>
        <fullName evidence="14 15">Phenyalanyltransferase</fullName>
    </alternativeName>
</protein>
<dbReference type="NCBIfam" id="TIGR00667">
    <property type="entry name" value="aat"/>
    <property type="match status" value="1"/>
</dbReference>
<dbReference type="InterPro" id="IPR042203">
    <property type="entry name" value="Leu/Phe-tRNA_Trfase_C"/>
</dbReference>
<dbReference type="RefSeq" id="WP_259662024.1">
    <property type="nucleotide sequence ID" value="NZ_JAHXRI010000010.1"/>
</dbReference>
<dbReference type="GO" id="GO:0030163">
    <property type="term" value="P:protein catabolic process"/>
    <property type="evidence" value="ECO:0007669"/>
    <property type="project" value="UniProtKB-UniRule"/>
</dbReference>
<name>A0A953T2M0_9BURK</name>
<reference evidence="16" key="1">
    <citation type="submission" date="2021-07" db="EMBL/GenBank/DDBJ databases">
        <title>New genus and species of the family Alcaligenaceae.</title>
        <authorList>
            <person name="Hahn M.W."/>
        </authorList>
    </citation>
    <scope>NUCLEOTIDE SEQUENCE</scope>
    <source>
        <strain evidence="16">LF4-65</strain>
    </source>
</reference>
<evidence type="ECO:0000256" key="13">
    <source>
        <dbReference type="ARBA" id="ARBA00077165"/>
    </source>
</evidence>
<evidence type="ECO:0000256" key="1">
    <source>
        <dbReference type="ARBA" id="ARBA00004496"/>
    </source>
</evidence>
<dbReference type="EC" id="2.3.2.6" evidence="10 15"/>
<dbReference type="FunFam" id="3.30.70.3550:FF:000001">
    <property type="entry name" value="Leucyl/phenylalanyl-tRNA--protein transferase"/>
    <property type="match status" value="1"/>
</dbReference>
<dbReference type="Gene3D" id="3.30.70.3550">
    <property type="entry name" value="Leucyl/phenylalanyl-tRNA-protein transferase, N-terminal domain"/>
    <property type="match status" value="1"/>
</dbReference>
<dbReference type="PANTHER" id="PTHR30098:SF2">
    <property type="entry name" value="LEUCYL_PHENYLALANYL-TRNA--PROTEIN TRANSFERASE"/>
    <property type="match status" value="1"/>
</dbReference>
<organism evidence="16 17">
    <name type="scientific">Zwartia hollandica</name>
    <dbReference type="NCBI Taxonomy" id="324606"/>
    <lineage>
        <taxon>Bacteria</taxon>
        <taxon>Pseudomonadati</taxon>
        <taxon>Pseudomonadota</taxon>
        <taxon>Betaproteobacteria</taxon>
        <taxon>Burkholderiales</taxon>
        <taxon>Alcaligenaceae</taxon>
        <taxon>Zwartia</taxon>
    </lineage>
</organism>
<dbReference type="InterPro" id="IPR004616">
    <property type="entry name" value="Leu/Phe-tRNA_Trfase"/>
</dbReference>
<evidence type="ECO:0000256" key="7">
    <source>
        <dbReference type="ARBA" id="ARBA00051538"/>
    </source>
</evidence>
<dbReference type="SUPFAM" id="SSF55729">
    <property type="entry name" value="Acyl-CoA N-acyltransferases (Nat)"/>
    <property type="match status" value="1"/>
</dbReference>
<comment type="similarity">
    <text evidence="9 15">Belongs to the L/F-transferase family.</text>
</comment>
<sequence>MRLTWLDPDTPFPNPEEALQEPAGLLAAGADLSIPRLRAAYRQGIFPWFSADEPPLWWSPDPRMVLQCDSLHLSHSLGKRLRQIARAQAAGDYSTVVKVDTAFTAVLRACARPAHNGQPGTWITREMQLAYEAWHLLGHVHSLETWMDGELVGGLYGVSLGRMFFGESMFSRATDASKIALAHLVWFLKNQGIPWVDCQMHTAHLSTLGAAPIPRQQFIAHVQQYTSMPDIVWHPGRLDQAGILHL</sequence>
<evidence type="ECO:0000313" key="17">
    <source>
        <dbReference type="Proteomes" id="UP000739565"/>
    </source>
</evidence>
<comment type="subcellular location">
    <subcellularLocation>
        <location evidence="1 15">Cytoplasm</location>
    </subcellularLocation>
</comment>
<evidence type="ECO:0000313" key="16">
    <source>
        <dbReference type="EMBL" id="MBZ1351633.1"/>
    </source>
</evidence>
<dbReference type="PANTHER" id="PTHR30098">
    <property type="entry name" value="LEUCYL/PHENYLALANYL-TRNA--PROTEIN TRANSFERASE"/>
    <property type="match status" value="1"/>
</dbReference>